<comment type="subcellular location">
    <subcellularLocation>
        <location evidence="1">Membrane</location>
    </subcellularLocation>
</comment>
<dbReference type="SUPFAM" id="SSF52540">
    <property type="entry name" value="P-loop containing nucleoside triphosphate hydrolases"/>
    <property type="match status" value="1"/>
</dbReference>
<protein>
    <recommendedName>
        <fullName evidence="7">Dynamin N-terminal domain-containing protein</fullName>
    </recommendedName>
</protein>
<keyword evidence="2" id="KW-0547">Nucleotide-binding</keyword>
<evidence type="ECO:0000313" key="9">
    <source>
        <dbReference type="Proteomes" id="UP001317742"/>
    </source>
</evidence>
<feature type="domain" description="Dynamin N-terminal" evidence="7">
    <location>
        <begin position="78"/>
        <end position="274"/>
    </location>
</feature>
<dbReference type="InterPro" id="IPR045063">
    <property type="entry name" value="Dynamin_N"/>
</dbReference>
<reference evidence="8 9" key="1">
    <citation type="submission" date="2022-08" db="EMBL/GenBank/DDBJ databases">
        <title>Genome Sequence of the sulphate-reducing bacterium, Pseudodesulfovibrio sp. SYK.</title>
        <authorList>
            <person name="Kondo R."/>
            <person name="Kataoka T."/>
        </authorList>
    </citation>
    <scope>NUCLEOTIDE SEQUENCE [LARGE SCALE GENOMIC DNA]</scope>
    <source>
        <strain evidence="8 9">SYK</strain>
    </source>
</reference>
<dbReference type="InterPro" id="IPR027417">
    <property type="entry name" value="P-loop_NTPase"/>
</dbReference>
<evidence type="ECO:0000259" key="7">
    <source>
        <dbReference type="Pfam" id="PF00350"/>
    </source>
</evidence>
<name>A0ABN6S0S6_9BACT</name>
<dbReference type="RefSeq" id="WP_281762709.1">
    <property type="nucleotide sequence ID" value="NZ_AP026709.1"/>
</dbReference>
<organism evidence="8 9">
    <name type="scientific">Pseudodesulfovibrio nedwellii</name>
    <dbReference type="NCBI Taxonomy" id="2973072"/>
    <lineage>
        <taxon>Bacteria</taxon>
        <taxon>Pseudomonadati</taxon>
        <taxon>Thermodesulfobacteriota</taxon>
        <taxon>Desulfovibrionia</taxon>
        <taxon>Desulfovibrionales</taxon>
        <taxon>Desulfovibrionaceae</taxon>
    </lineage>
</organism>
<sequence>MNQRVEDMHEQNIELMRKEAIRLIEWEIELLEELRDKKIVTEAQQENAKATFTLPKIIKYIEVLQGEQHKLKNLEITLAIVGTMKAGKSTTINAIVGSEILPSRNRPMTALPTLIKHKPGQTIPVLRFPNKKPAHDFCCSIAAKDNREELEIKDPDLAKTMDDICNGWKIKEEYTGAEEIFQFLRQLNDLVRVSNITGIPFPYDEYNKIQELPEIEVQFETLRDSNNLGEFILLDTPGPNEAGMKALSRMMEDQLQKASAVLTVMDFTQLKSEADDSVRNILKSISAYTKGRLFALVNKYDQKDRNSIDLDSMKELISESLMDGEIDKDKIYPVSSKYGYLANCALSAVNEAQKTTTALALTETPWHVDFADLAFRRWKKEDLADLEKVRSAAIDLWEDSLFAAPLEEVIQKSHADAASIALNSAASKLSKIIGEFEKHLAVRGRCIVADVKTIQTMIDAMQNDIDQVDQLKAAAEESKKTSISQLTNECTSLYKEGECKTVEVIRNYFQTGKAEEEKRSKERKQEQQKAKTGFASSIEKLRSKLSGNKERHISGPNFDPKVPKIRFEKDEKHEAVKFVGDVSEALEGVLNKTMEAVNKTLDEVIRDFDENMTKGIAEPSNMLLSDLQERMNKEGVKISLSLPNLDRLNLPFSGKQLVAKVESKTEKDTKPVPRESTGGSVKRFFGSLLGQGDWGYDDVTYDKDFYIVDIKRLEKQAAEEIKKAFSNLTSTGIKKTIEKPLAKSLNDFFIELSEIVENIRGDLLQGLEDSQEKSSEKQRLLKEIQQLQEVTPECKEDTEKLSERLQ</sequence>
<dbReference type="PANTHER" id="PTHR10465">
    <property type="entry name" value="TRANSMEMBRANE GTPASE FZO1"/>
    <property type="match status" value="1"/>
</dbReference>
<dbReference type="InterPro" id="IPR027094">
    <property type="entry name" value="Mitofusin_fam"/>
</dbReference>
<proteinExistence type="predicted"/>
<dbReference type="EMBL" id="AP026709">
    <property type="protein sequence ID" value="BDQ36829.1"/>
    <property type="molecule type" value="Genomic_DNA"/>
</dbReference>
<evidence type="ECO:0000256" key="5">
    <source>
        <dbReference type="ARBA" id="ARBA00023136"/>
    </source>
</evidence>
<dbReference type="Proteomes" id="UP001317742">
    <property type="component" value="Chromosome"/>
</dbReference>
<evidence type="ECO:0000256" key="3">
    <source>
        <dbReference type="ARBA" id="ARBA00022801"/>
    </source>
</evidence>
<dbReference type="PANTHER" id="PTHR10465:SF0">
    <property type="entry name" value="SARCALUMENIN"/>
    <property type="match status" value="1"/>
</dbReference>
<gene>
    <name evidence="8" type="ORF">SYK_11890</name>
</gene>
<dbReference type="Gene3D" id="3.40.50.300">
    <property type="entry name" value="P-loop containing nucleotide triphosphate hydrolases"/>
    <property type="match status" value="1"/>
</dbReference>
<dbReference type="Pfam" id="PF00350">
    <property type="entry name" value="Dynamin_N"/>
    <property type="match status" value="1"/>
</dbReference>
<keyword evidence="4" id="KW-0342">GTP-binding</keyword>
<keyword evidence="5" id="KW-0472">Membrane</keyword>
<evidence type="ECO:0000256" key="2">
    <source>
        <dbReference type="ARBA" id="ARBA00022741"/>
    </source>
</evidence>
<evidence type="ECO:0000256" key="6">
    <source>
        <dbReference type="SAM" id="MobiDB-lite"/>
    </source>
</evidence>
<feature type="region of interest" description="Disordered" evidence="6">
    <location>
        <begin position="513"/>
        <end position="534"/>
    </location>
</feature>
<evidence type="ECO:0000256" key="4">
    <source>
        <dbReference type="ARBA" id="ARBA00023134"/>
    </source>
</evidence>
<keyword evidence="3" id="KW-0378">Hydrolase</keyword>
<evidence type="ECO:0000313" key="8">
    <source>
        <dbReference type="EMBL" id="BDQ36829.1"/>
    </source>
</evidence>
<feature type="compositionally biased region" description="Basic and acidic residues" evidence="6">
    <location>
        <begin position="513"/>
        <end position="529"/>
    </location>
</feature>
<evidence type="ECO:0000256" key="1">
    <source>
        <dbReference type="ARBA" id="ARBA00004370"/>
    </source>
</evidence>
<accession>A0ABN6S0S6</accession>
<dbReference type="CDD" id="cd00882">
    <property type="entry name" value="Ras_like_GTPase"/>
    <property type="match status" value="1"/>
</dbReference>
<keyword evidence="9" id="KW-1185">Reference proteome</keyword>